<keyword evidence="3" id="KW-0597">Phosphoprotein</keyword>
<feature type="compositionally biased region" description="Low complexity" evidence="10">
    <location>
        <begin position="866"/>
        <end position="875"/>
    </location>
</feature>
<dbReference type="Pfam" id="PF07730">
    <property type="entry name" value="HisKA_3"/>
    <property type="match status" value="1"/>
</dbReference>
<accession>A0AAE4AUE3</accession>
<dbReference type="Proteomes" id="UP001240236">
    <property type="component" value="Unassembled WGS sequence"/>
</dbReference>
<evidence type="ECO:0000256" key="3">
    <source>
        <dbReference type="ARBA" id="ARBA00022553"/>
    </source>
</evidence>
<dbReference type="GO" id="GO:0016020">
    <property type="term" value="C:membrane"/>
    <property type="evidence" value="ECO:0007669"/>
    <property type="project" value="InterPro"/>
</dbReference>
<gene>
    <name evidence="14" type="ORF">J2S42_000359</name>
</gene>
<feature type="transmembrane region" description="Helical" evidence="11">
    <location>
        <begin position="459"/>
        <end position="476"/>
    </location>
</feature>
<evidence type="ECO:0000256" key="5">
    <source>
        <dbReference type="ARBA" id="ARBA00022741"/>
    </source>
</evidence>
<dbReference type="Gene3D" id="1.20.5.1930">
    <property type="match status" value="1"/>
</dbReference>
<evidence type="ECO:0000256" key="6">
    <source>
        <dbReference type="ARBA" id="ARBA00022777"/>
    </source>
</evidence>
<feature type="transmembrane region" description="Helical" evidence="11">
    <location>
        <begin position="109"/>
        <end position="130"/>
    </location>
</feature>
<evidence type="ECO:0000259" key="13">
    <source>
        <dbReference type="Pfam" id="PF07730"/>
    </source>
</evidence>
<name>A0AAE4AUE3_9ACTN</name>
<comment type="catalytic activity">
    <reaction evidence="1">
        <text>ATP + protein L-histidine = ADP + protein N-phospho-L-histidine.</text>
        <dbReference type="EC" id="2.7.13.3"/>
    </reaction>
</comment>
<evidence type="ECO:0000256" key="9">
    <source>
        <dbReference type="SAM" id="Coils"/>
    </source>
</evidence>
<dbReference type="EMBL" id="JAUSUZ010000001">
    <property type="protein sequence ID" value="MDQ0363690.1"/>
    <property type="molecule type" value="Genomic_DNA"/>
</dbReference>
<keyword evidence="8" id="KW-0902">Two-component regulatory system</keyword>
<dbReference type="InterPro" id="IPR050482">
    <property type="entry name" value="Sensor_HK_TwoCompSys"/>
</dbReference>
<feature type="transmembrane region" description="Helical" evidence="11">
    <location>
        <begin position="482"/>
        <end position="502"/>
    </location>
</feature>
<feature type="transmembrane region" description="Helical" evidence="11">
    <location>
        <begin position="136"/>
        <end position="156"/>
    </location>
</feature>
<evidence type="ECO:0000256" key="8">
    <source>
        <dbReference type="ARBA" id="ARBA00023012"/>
    </source>
</evidence>
<evidence type="ECO:0000256" key="1">
    <source>
        <dbReference type="ARBA" id="ARBA00000085"/>
    </source>
</evidence>
<feature type="transmembrane region" description="Helical" evidence="11">
    <location>
        <begin position="33"/>
        <end position="50"/>
    </location>
</feature>
<feature type="coiled-coil region" evidence="9">
    <location>
        <begin position="166"/>
        <end position="201"/>
    </location>
</feature>
<feature type="transmembrane region" description="Helical" evidence="11">
    <location>
        <begin position="402"/>
        <end position="422"/>
    </location>
</feature>
<dbReference type="InterPro" id="IPR003594">
    <property type="entry name" value="HATPase_dom"/>
</dbReference>
<evidence type="ECO:0000256" key="7">
    <source>
        <dbReference type="ARBA" id="ARBA00022840"/>
    </source>
</evidence>
<comment type="caution">
    <text evidence="14">The sequence shown here is derived from an EMBL/GenBank/DDBJ whole genome shotgun (WGS) entry which is preliminary data.</text>
</comment>
<dbReference type="PANTHER" id="PTHR24421">
    <property type="entry name" value="NITRATE/NITRITE SENSOR PROTEIN NARX-RELATED"/>
    <property type="match status" value="1"/>
</dbReference>
<organism evidence="14 15">
    <name type="scientific">Catenuloplanes indicus</name>
    <dbReference type="NCBI Taxonomy" id="137267"/>
    <lineage>
        <taxon>Bacteria</taxon>
        <taxon>Bacillati</taxon>
        <taxon>Actinomycetota</taxon>
        <taxon>Actinomycetes</taxon>
        <taxon>Micromonosporales</taxon>
        <taxon>Micromonosporaceae</taxon>
        <taxon>Catenuloplanes</taxon>
    </lineage>
</organism>
<evidence type="ECO:0000256" key="10">
    <source>
        <dbReference type="SAM" id="MobiDB-lite"/>
    </source>
</evidence>
<evidence type="ECO:0000256" key="11">
    <source>
        <dbReference type="SAM" id="Phobius"/>
    </source>
</evidence>
<keyword evidence="5" id="KW-0547">Nucleotide-binding</keyword>
<dbReference type="EC" id="2.7.13.3" evidence="2"/>
<keyword evidence="15" id="KW-1185">Reference proteome</keyword>
<feature type="transmembrane region" description="Helical" evidence="11">
    <location>
        <begin position="550"/>
        <end position="578"/>
    </location>
</feature>
<dbReference type="Pfam" id="PF02518">
    <property type="entry name" value="HATPase_c"/>
    <property type="match status" value="1"/>
</dbReference>
<feature type="region of interest" description="Disordered" evidence="10">
    <location>
        <begin position="859"/>
        <end position="953"/>
    </location>
</feature>
<keyword evidence="7" id="KW-0067">ATP-binding</keyword>
<feature type="region of interest" description="Disordered" evidence="10">
    <location>
        <begin position="654"/>
        <end position="705"/>
    </location>
</feature>
<dbReference type="GO" id="GO:0005524">
    <property type="term" value="F:ATP binding"/>
    <property type="evidence" value="ECO:0007669"/>
    <property type="project" value="UniProtKB-KW"/>
</dbReference>
<keyword evidence="11" id="KW-0472">Membrane</keyword>
<keyword evidence="11" id="KW-0812">Transmembrane</keyword>
<dbReference type="CDD" id="cd16917">
    <property type="entry name" value="HATPase_UhpB-NarQ-NarX-like"/>
    <property type="match status" value="1"/>
</dbReference>
<dbReference type="InterPro" id="IPR011712">
    <property type="entry name" value="Sig_transdc_His_kin_sub3_dim/P"/>
</dbReference>
<dbReference type="GO" id="GO:0046983">
    <property type="term" value="F:protein dimerization activity"/>
    <property type="evidence" value="ECO:0007669"/>
    <property type="project" value="InterPro"/>
</dbReference>
<dbReference type="GO" id="GO:0000155">
    <property type="term" value="F:phosphorelay sensor kinase activity"/>
    <property type="evidence" value="ECO:0007669"/>
    <property type="project" value="InterPro"/>
</dbReference>
<dbReference type="AlphaFoldDB" id="A0AAE4AUE3"/>
<evidence type="ECO:0000259" key="12">
    <source>
        <dbReference type="Pfam" id="PF02518"/>
    </source>
</evidence>
<dbReference type="RefSeq" id="WP_307234511.1">
    <property type="nucleotide sequence ID" value="NZ_JAUSUZ010000001.1"/>
</dbReference>
<feature type="transmembrane region" description="Helical" evidence="11">
    <location>
        <begin position="434"/>
        <end position="452"/>
    </location>
</feature>
<protein>
    <recommendedName>
        <fullName evidence="2">histidine kinase</fullName>
        <ecNumber evidence="2">2.7.13.3</ecNumber>
    </recommendedName>
</protein>
<reference evidence="14 15" key="1">
    <citation type="submission" date="2023-07" db="EMBL/GenBank/DDBJ databases">
        <title>Sequencing the genomes of 1000 actinobacteria strains.</title>
        <authorList>
            <person name="Klenk H.-P."/>
        </authorList>
    </citation>
    <scope>NUCLEOTIDE SEQUENCE [LARGE SCALE GENOMIC DNA]</scope>
    <source>
        <strain evidence="14 15">DSM 44709</strain>
    </source>
</reference>
<evidence type="ECO:0000313" key="14">
    <source>
        <dbReference type="EMBL" id="MDQ0363690.1"/>
    </source>
</evidence>
<evidence type="ECO:0000256" key="2">
    <source>
        <dbReference type="ARBA" id="ARBA00012438"/>
    </source>
</evidence>
<dbReference type="Gene3D" id="3.30.565.10">
    <property type="entry name" value="Histidine kinase-like ATPase, C-terminal domain"/>
    <property type="match status" value="1"/>
</dbReference>
<keyword evidence="9" id="KW-0175">Coiled coil</keyword>
<sequence>MSPKRTDWLLPLALGAVQTGVWPGPALFGRPPAVIALVLTATVVVVAALAFRRIRPVASAIVVHAATMTAQVSAEPLGAGGVSLADVLSVAPLISLFSVAAWTGVRTTVALTVALTAAMMVANAFTPGYYAGESGAGLVLLVVADALIAALAALFGHRRRVWRHGRETARRRLAEAETARAEAAREERHRLARELHDVSAHHLTAIVVTVTAARRLAEKRPELGTEALTFAAQAARRTLDTLFDLVAVMRSADATGDLPARLAGLAAEFQRLGQPVTLAPGTPGAVPADVADTTFAIVREALTNTLRYAPGGAVTIRVTTTGGAVEAHVTNAAATRPSDADGVGSGSGLAGARTRAERLGGTLTAGPAGGGWQVTARLPLTATAPSRLQRAWQGRAASVRGYLTDALVTVALAMASIAVLMIEPAITTGGEHGAALLAGAVLILHAAPLTWAHRAPWRTLAAVLAVLVGWTALTATDVLPAGSLSVLIPAGFVEAYAVYAVAAHGRGRAAWTWLVAPVTGAVAGLAITVGAFADIAAADPADYDGAAERAILTVMMTVVFGGLLTLPLLATWATGAGWRRRRTRLRDRERDLVLAATVSATGEALAERWRIAAELRTTVLARATDVLTAATRPADVLITAVQPAEPAAGVAGLVSSDADRDSRNPAVADPGPAGTGHTAAERPPAGPAGADSVGRHGDPGGWPDDTAARLDAVLAAARATLAAMRELLGSLRGGARGDVAAQEAETAPQPTAAQIGALCEAQRAAGRAVMLRYATPLPDLPPGVDVSAYRLVEAALALPGPGPLEIVIGAAGGLRIFLNRIPALTDPRAAAGLRGRVDAVGGTMTVHPAGETDILLPLPTPPPAGTVPAAAPTGTRAMAGTESQPARSDASPEPGVAPSAADSGSRPSPVTGTEAGLPTVAGTRAGSPVVAGTEAGPPRVAAGSEEVRPSPSE</sequence>
<keyword evidence="11" id="KW-1133">Transmembrane helix</keyword>
<evidence type="ECO:0000313" key="15">
    <source>
        <dbReference type="Proteomes" id="UP001240236"/>
    </source>
</evidence>
<dbReference type="InterPro" id="IPR036890">
    <property type="entry name" value="HATPase_C_sf"/>
</dbReference>
<dbReference type="PANTHER" id="PTHR24421:SF10">
    <property type="entry name" value="NITRATE_NITRITE SENSOR PROTEIN NARQ"/>
    <property type="match status" value="1"/>
</dbReference>
<keyword evidence="4" id="KW-0808">Transferase</keyword>
<keyword evidence="6 14" id="KW-0418">Kinase</keyword>
<dbReference type="SUPFAM" id="SSF55874">
    <property type="entry name" value="ATPase domain of HSP90 chaperone/DNA topoisomerase II/histidine kinase"/>
    <property type="match status" value="1"/>
</dbReference>
<proteinExistence type="predicted"/>
<feature type="domain" description="Histidine kinase/HSP90-like ATPase" evidence="12">
    <location>
        <begin position="295"/>
        <end position="381"/>
    </location>
</feature>
<evidence type="ECO:0000256" key="4">
    <source>
        <dbReference type="ARBA" id="ARBA00022679"/>
    </source>
</evidence>
<feature type="domain" description="Signal transduction histidine kinase subgroup 3 dimerisation and phosphoacceptor" evidence="13">
    <location>
        <begin position="187"/>
        <end position="252"/>
    </location>
</feature>
<feature type="transmembrane region" description="Helical" evidence="11">
    <location>
        <begin position="514"/>
        <end position="538"/>
    </location>
</feature>